<dbReference type="EMBL" id="JAEHOE010000056">
    <property type="protein sequence ID" value="KAG2491151.1"/>
    <property type="molecule type" value="Genomic_DNA"/>
</dbReference>
<keyword evidence="2" id="KW-0812">Transmembrane</keyword>
<feature type="compositionally biased region" description="Pro residues" evidence="1">
    <location>
        <begin position="106"/>
        <end position="115"/>
    </location>
</feature>
<feature type="compositionally biased region" description="Pro residues" evidence="1">
    <location>
        <begin position="610"/>
        <end position="625"/>
    </location>
</feature>
<dbReference type="AlphaFoldDB" id="A0A835XZ86"/>
<dbReference type="OrthoDB" id="546933at2759"/>
<proteinExistence type="predicted"/>
<accession>A0A835XZ86</accession>
<keyword evidence="2" id="KW-0472">Membrane</keyword>
<keyword evidence="4" id="KW-1185">Reference proteome</keyword>
<feature type="compositionally biased region" description="Low complexity" evidence="1">
    <location>
        <begin position="638"/>
        <end position="648"/>
    </location>
</feature>
<dbReference type="Proteomes" id="UP000612055">
    <property type="component" value="Unassembled WGS sequence"/>
</dbReference>
<feature type="compositionally biased region" description="Low complexity" evidence="1">
    <location>
        <begin position="262"/>
        <end position="278"/>
    </location>
</feature>
<feature type="compositionally biased region" description="Low complexity" evidence="1">
    <location>
        <begin position="556"/>
        <end position="581"/>
    </location>
</feature>
<feature type="compositionally biased region" description="Pro residues" evidence="1">
    <location>
        <begin position="582"/>
        <end position="600"/>
    </location>
</feature>
<feature type="region of interest" description="Disordered" evidence="1">
    <location>
        <begin position="501"/>
        <end position="680"/>
    </location>
</feature>
<feature type="region of interest" description="Disordered" evidence="1">
    <location>
        <begin position="184"/>
        <end position="239"/>
    </location>
</feature>
<evidence type="ECO:0000313" key="3">
    <source>
        <dbReference type="EMBL" id="KAG2491151.1"/>
    </source>
</evidence>
<feature type="region of interest" description="Disordered" evidence="1">
    <location>
        <begin position="1"/>
        <end position="30"/>
    </location>
</feature>
<organism evidence="3 4">
    <name type="scientific">Edaphochlamys debaryana</name>
    <dbReference type="NCBI Taxonomy" id="47281"/>
    <lineage>
        <taxon>Eukaryota</taxon>
        <taxon>Viridiplantae</taxon>
        <taxon>Chlorophyta</taxon>
        <taxon>core chlorophytes</taxon>
        <taxon>Chlorophyceae</taxon>
        <taxon>CS clade</taxon>
        <taxon>Chlamydomonadales</taxon>
        <taxon>Chlamydomonadales incertae sedis</taxon>
        <taxon>Edaphochlamys</taxon>
    </lineage>
</organism>
<feature type="region of interest" description="Disordered" evidence="1">
    <location>
        <begin position="261"/>
        <end position="283"/>
    </location>
</feature>
<feature type="region of interest" description="Disordered" evidence="1">
    <location>
        <begin position="105"/>
        <end position="172"/>
    </location>
</feature>
<feature type="region of interest" description="Disordered" evidence="1">
    <location>
        <begin position="325"/>
        <end position="347"/>
    </location>
</feature>
<feature type="compositionally biased region" description="Polar residues" evidence="1">
    <location>
        <begin position="151"/>
        <end position="165"/>
    </location>
</feature>
<feature type="compositionally biased region" description="Polar residues" evidence="1">
    <location>
        <begin position="325"/>
        <end position="340"/>
    </location>
</feature>
<name>A0A835XZ86_9CHLO</name>
<evidence type="ECO:0000256" key="2">
    <source>
        <dbReference type="SAM" id="Phobius"/>
    </source>
</evidence>
<gene>
    <name evidence="3" type="ORF">HYH03_010592</name>
</gene>
<evidence type="ECO:0000256" key="1">
    <source>
        <dbReference type="SAM" id="MobiDB-lite"/>
    </source>
</evidence>
<protein>
    <submittedName>
        <fullName evidence="3">Uncharacterized protein</fullName>
    </submittedName>
</protein>
<feature type="compositionally biased region" description="Low complexity" evidence="1">
    <location>
        <begin position="116"/>
        <end position="128"/>
    </location>
</feature>
<sequence length="848" mass="86951">MAPPPEPIYVVSRSRRVSRDSGHFQPSSVAAPRAAEALNRNTAYASGATRSFSGWGTPGSNSEANSLNGGLPASFSAGGPHGARKVLRSLSGACTPMHTGSCPGSPLVPAPPPPLGSASARALACSPSPGCPGGSGLRPPPQEGVHMHQPSPESTQDGSVPSSARNPRPSRFKSSTGLLLAAAAGGSAAASPPTTPRHTFIGDVPAPGARSPTQGSSGPGSVAEGLTSPFADPELAPRMPFSRKPSARGFRAELETLPIANTSSLPSAPAPATSLHSSGSGALPPPPRLTTVWLWLAHLVVRMLLLSYYTALLISDVENWQAATSQRRTSRVLTSSNAPSRASDGASTLSGRLRSLLALAMQYASIGGGGGGLSNAGGSGAQAGPRFPLVHVALGVPCVAAMLAGVGPEVASLVLAGRLLTELLGSQWRGLLFFWRGEQVPLLCIKELAVVGATLVAAARATPAAGPGSAAEAAAVEAEAAALGGADAGLSVPLPEAIGDDAALPATTTSPGLGSGSGSGSLLPAGPGAVRTRRQSGGGLLSGSPSRRSLRQELSAAQMQQQQQQQAAMRADCSSPLAPQQQLPPPSPSLQQLPLPPLPPLSVSSAPGSPALPPLPPPPPPPPPAVLTRASLQDVPEGAQAQAQAQGGPQLSKRRSRGRSGGSGSSRSCRRRGSDAAGAGREAAAWLDPGWLLWRWRQGLLRLGLGLMAPLFAYYGCVQVEHLRDMHDGSVAGALAELLTETYLWMPRGDGSLNTYWLPAQFAMALPYFMGLGQWWLPVALAAAVGAEGLLCWRFWARRRMLWSYVFYVARHFFANTLVAAGLLMALPGAQVQVAGRAAAVWRAKKSR</sequence>
<keyword evidence="2" id="KW-1133">Transmembrane helix</keyword>
<comment type="caution">
    <text evidence="3">The sequence shown here is derived from an EMBL/GenBank/DDBJ whole genome shotgun (WGS) entry which is preliminary data.</text>
</comment>
<reference evidence="3" key="1">
    <citation type="journal article" date="2020" name="bioRxiv">
        <title>Comparative genomics of Chlamydomonas.</title>
        <authorList>
            <person name="Craig R.J."/>
            <person name="Hasan A.R."/>
            <person name="Ness R.W."/>
            <person name="Keightley P.D."/>
        </authorList>
    </citation>
    <scope>NUCLEOTIDE SEQUENCE</scope>
    <source>
        <strain evidence="3">CCAP 11/70</strain>
    </source>
</reference>
<feature type="compositionally biased region" description="Low complexity" evidence="1">
    <location>
        <begin position="520"/>
        <end position="529"/>
    </location>
</feature>
<feature type="transmembrane region" description="Helical" evidence="2">
    <location>
        <begin position="805"/>
        <end position="827"/>
    </location>
</feature>
<evidence type="ECO:0000313" key="4">
    <source>
        <dbReference type="Proteomes" id="UP000612055"/>
    </source>
</evidence>
<feature type="transmembrane region" description="Helical" evidence="2">
    <location>
        <begin position="775"/>
        <end position="793"/>
    </location>
</feature>